<evidence type="ECO:0000256" key="4">
    <source>
        <dbReference type="ARBA" id="ARBA00023128"/>
    </source>
</evidence>
<dbReference type="Pfam" id="PF04588">
    <property type="entry name" value="HIG_1_N"/>
    <property type="match status" value="1"/>
</dbReference>
<keyword evidence="10" id="KW-1185">Reference proteome</keyword>
<sequence>MPVFDEDVPLPPNAEGFYGRTVRKMNENPFIIPGCAAVVYSLYRMFVSLHRGDKAGFQRSQRMRVASQMFAIGAFAAGVMWENYWKDQKKLKDEQQAAPA</sequence>
<comment type="subcellular location">
    <subcellularLocation>
        <location evidence="1">Mitochondrion membrane</location>
    </subcellularLocation>
</comment>
<evidence type="ECO:0000313" key="9">
    <source>
        <dbReference type="EMBL" id="TPX51140.1"/>
    </source>
</evidence>
<reference evidence="10 11" key="1">
    <citation type="journal article" date="2019" name="Sci. Rep.">
        <title>Comparative genomics of chytrid fungi reveal insights into the obligate biotrophic and pathogenic lifestyle of Synchytrium endobioticum.</title>
        <authorList>
            <person name="van de Vossenberg B.T.L.H."/>
            <person name="Warris S."/>
            <person name="Nguyen H.D.T."/>
            <person name="van Gent-Pelzer M.P.E."/>
            <person name="Joly D.L."/>
            <person name="van de Geest H.C."/>
            <person name="Bonants P.J.M."/>
            <person name="Smith D.S."/>
            <person name="Levesque C.A."/>
            <person name="van der Lee T.A.J."/>
        </authorList>
    </citation>
    <scope>NUCLEOTIDE SEQUENCE [LARGE SCALE GENOMIC DNA]</scope>
    <source>
        <strain evidence="8 11">LEV6574</strain>
        <strain evidence="9 10">MB42</strain>
    </source>
</reference>
<dbReference type="PROSITE" id="PS51503">
    <property type="entry name" value="HIG1"/>
    <property type="match status" value="1"/>
</dbReference>
<protein>
    <recommendedName>
        <fullName evidence="7">HIG1 domain-containing protein</fullName>
    </recommendedName>
</protein>
<evidence type="ECO:0000259" key="7">
    <source>
        <dbReference type="PROSITE" id="PS51503"/>
    </source>
</evidence>
<dbReference type="Proteomes" id="UP000317494">
    <property type="component" value="Unassembled WGS sequence"/>
</dbReference>
<keyword evidence="4" id="KW-0496">Mitochondrion</keyword>
<dbReference type="GO" id="GO:0031966">
    <property type="term" value="C:mitochondrial membrane"/>
    <property type="evidence" value="ECO:0007669"/>
    <property type="project" value="UniProtKB-SubCell"/>
</dbReference>
<evidence type="ECO:0000313" key="10">
    <source>
        <dbReference type="Proteomes" id="UP000317494"/>
    </source>
</evidence>
<dbReference type="GO" id="GO:0097250">
    <property type="term" value="P:mitochondrial respirasome assembly"/>
    <property type="evidence" value="ECO:0007669"/>
    <property type="project" value="TreeGrafter"/>
</dbReference>
<keyword evidence="5 6" id="KW-0472">Membrane</keyword>
<dbReference type="PANTHER" id="PTHR12297:SF3">
    <property type="entry name" value="HIG1 DOMAIN FAMILY MEMBER 1A"/>
    <property type="match status" value="1"/>
</dbReference>
<comment type="caution">
    <text evidence="9">The sequence shown here is derived from an EMBL/GenBank/DDBJ whole genome shotgun (WGS) entry which is preliminary data.</text>
</comment>
<name>A0A507DJT2_9FUNG</name>
<dbReference type="InterPro" id="IPR050355">
    <property type="entry name" value="RCF1"/>
</dbReference>
<dbReference type="Proteomes" id="UP000320475">
    <property type="component" value="Unassembled WGS sequence"/>
</dbReference>
<dbReference type="EMBL" id="QEAN01000058">
    <property type="protein sequence ID" value="TPX51140.1"/>
    <property type="molecule type" value="Genomic_DNA"/>
</dbReference>
<dbReference type="EMBL" id="QEAM01000062">
    <property type="protein sequence ID" value="TPX48032.1"/>
    <property type="molecule type" value="Genomic_DNA"/>
</dbReference>
<evidence type="ECO:0000256" key="2">
    <source>
        <dbReference type="ARBA" id="ARBA00022692"/>
    </source>
</evidence>
<evidence type="ECO:0000313" key="8">
    <source>
        <dbReference type="EMBL" id="TPX48032.1"/>
    </source>
</evidence>
<dbReference type="VEuPathDB" id="FungiDB:SeMB42_g02020"/>
<feature type="domain" description="HIG1" evidence="7">
    <location>
        <begin position="2"/>
        <end position="93"/>
    </location>
</feature>
<feature type="transmembrane region" description="Helical" evidence="6">
    <location>
        <begin position="30"/>
        <end position="47"/>
    </location>
</feature>
<dbReference type="PANTHER" id="PTHR12297">
    <property type="entry name" value="HYPOXIA-INDUCBILE GENE 1 HIG1 -RELATED"/>
    <property type="match status" value="1"/>
</dbReference>
<organism evidence="9 10">
    <name type="scientific">Synchytrium endobioticum</name>
    <dbReference type="NCBI Taxonomy" id="286115"/>
    <lineage>
        <taxon>Eukaryota</taxon>
        <taxon>Fungi</taxon>
        <taxon>Fungi incertae sedis</taxon>
        <taxon>Chytridiomycota</taxon>
        <taxon>Chytridiomycota incertae sedis</taxon>
        <taxon>Chytridiomycetes</taxon>
        <taxon>Synchytriales</taxon>
        <taxon>Synchytriaceae</taxon>
        <taxon>Synchytrium</taxon>
    </lineage>
</organism>
<keyword evidence="2 6" id="KW-0812">Transmembrane</keyword>
<evidence type="ECO:0000256" key="6">
    <source>
        <dbReference type="SAM" id="Phobius"/>
    </source>
</evidence>
<evidence type="ECO:0000256" key="1">
    <source>
        <dbReference type="ARBA" id="ARBA00004325"/>
    </source>
</evidence>
<dbReference type="OrthoDB" id="6604018at2759"/>
<keyword evidence="3 6" id="KW-1133">Transmembrane helix</keyword>
<accession>A0A507DJT2</accession>
<feature type="transmembrane region" description="Helical" evidence="6">
    <location>
        <begin position="68"/>
        <end position="85"/>
    </location>
</feature>
<evidence type="ECO:0000256" key="3">
    <source>
        <dbReference type="ARBA" id="ARBA00022989"/>
    </source>
</evidence>
<evidence type="ECO:0000313" key="11">
    <source>
        <dbReference type="Proteomes" id="UP000320475"/>
    </source>
</evidence>
<dbReference type="Gene3D" id="6.10.140.1320">
    <property type="match status" value="1"/>
</dbReference>
<evidence type="ECO:0000256" key="5">
    <source>
        <dbReference type="ARBA" id="ARBA00023136"/>
    </source>
</evidence>
<gene>
    <name evidence="8" type="ORF">SeLEV6574_g02299</name>
    <name evidence="9" type="ORF">SeMB42_g02020</name>
</gene>
<dbReference type="AlphaFoldDB" id="A0A507DJT2"/>
<dbReference type="InterPro" id="IPR007667">
    <property type="entry name" value="Hypoxia_induced_domain"/>
</dbReference>
<proteinExistence type="predicted"/>